<evidence type="ECO:0000256" key="1">
    <source>
        <dbReference type="SAM" id="Phobius"/>
    </source>
</evidence>
<sequence>MHAPVGTRSATIDNGLLAILAVNCGSGLAGLAYSVLGWSGTCLFGVASAAAALLLSRRR</sequence>
<dbReference type="AlphaFoldDB" id="A0A6M7WRN8"/>
<evidence type="ECO:0000313" key="3">
    <source>
        <dbReference type="Proteomes" id="UP000503017"/>
    </source>
</evidence>
<keyword evidence="1" id="KW-0812">Transmembrane</keyword>
<evidence type="ECO:0000313" key="2">
    <source>
        <dbReference type="EMBL" id="QKD04575.1"/>
    </source>
</evidence>
<organism evidence="2 3">
    <name type="scientific">Mesorhizobium loti R88b</name>
    <dbReference type="NCBI Taxonomy" id="935548"/>
    <lineage>
        <taxon>Bacteria</taxon>
        <taxon>Pseudomonadati</taxon>
        <taxon>Pseudomonadota</taxon>
        <taxon>Alphaproteobacteria</taxon>
        <taxon>Hyphomicrobiales</taxon>
        <taxon>Phyllobacteriaceae</taxon>
        <taxon>Mesorhizobium</taxon>
    </lineage>
</organism>
<accession>A0A6M7WRN8</accession>
<dbReference type="Proteomes" id="UP000503017">
    <property type="component" value="Chromosome"/>
</dbReference>
<gene>
    <name evidence="2" type="ORF">EB235_26360</name>
</gene>
<dbReference type="EMBL" id="CP033367">
    <property type="protein sequence ID" value="QKD04575.1"/>
    <property type="molecule type" value="Genomic_DNA"/>
</dbReference>
<reference evidence="2 3" key="1">
    <citation type="submission" date="2018-10" db="EMBL/GenBank/DDBJ databases">
        <authorList>
            <person name="Perry B.J."/>
            <person name="Sullivan J.T."/>
            <person name="Murphy R.J.T."/>
            <person name="Ramsay J.P."/>
            <person name="Ronson C.W."/>
        </authorList>
    </citation>
    <scope>NUCLEOTIDE SEQUENCE [LARGE SCALE GENOMIC DNA]</scope>
    <source>
        <strain evidence="2 3">R88b</strain>
    </source>
</reference>
<protein>
    <submittedName>
        <fullName evidence="2">Uncharacterized protein</fullName>
    </submittedName>
</protein>
<keyword evidence="1" id="KW-1133">Transmembrane helix</keyword>
<proteinExistence type="predicted"/>
<name>A0A6M7WRN8_RHILI</name>
<keyword evidence="1" id="KW-0472">Membrane</keyword>
<feature type="transmembrane region" description="Helical" evidence="1">
    <location>
        <begin position="35"/>
        <end position="55"/>
    </location>
</feature>